<keyword evidence="9 14" id="KW-0472">Membrane</keyword>
<dbReference type="PANTHER" id="PTHR22914:SF13">
    <property type="entry name" value="CHITIN SYNTHASE"/>
    <property type="match status" value="1"/>
</dbReference>
<feature type="domain" description="Myosin motor" evidence="16">
    <location>
        <begin position="16"/>
        <end position="582"/>
    </location>
</feature>
<evidence type="ECO:0000256" key="8">
    <source>
        <dbReference type="ARBA" id="ARBA00023123"/>
    </source>
</evidence>
<dbReference type="PANTHER" id="PTHR22914">
    <property type="entry name" value="CHITIN SYNTHASE"/>
    <property type="match status" value="1"/>
</dbReference>
<feature type="transmembrane region" description="Helical" evidence="14">
    <location>
        <begin position="1687"/>
        <end position="1710"/>
    </location>
</feature>
<evidence type="ECO:0000256" key="1">
    <source>
        <dbReference type="ARBA" id="ARBA00004651"/>
    </source>
</evidence>
<feature type="transmembrane region" description="Helical" evidence="14">
    <location>
        <begin position="934"/>
        <end position="954"/>
    </location>
</feature>
<evidence type="ECO:0000259" key="16">
    <source>
        <dbReference type="PROSITE" id="PS51456"/>
    </source>
</evidence>
<proteinExistence type="inferred from homology"/>
<evidence type="ECO:0000313" key="18">
    <source>
        <dbReference type="EMBL" id="GJJ75087.1"/>
    </source>
</evidence>
<feature type="transmembrane region" description="Helical" evidence="14">
    <location>
        <begin position="970"/>
        <end position="990"/>
    </location>
</feature>
<feature type="transmembrane region" description="Helical" evidence="14">
    <location>
        <begin position="1659"/>
        <end position="1680"/>
    </location>
</feature>
<feature type="compositionally biased region" description="Polar residues" evidence="13">
    <location>
        <begin position="91"/>
        <end position="103"/>
    </location>
</feature>
<dbReference type="OrthoDB" id="370884at2759"/>
<evidence type="ECO:0000259" key="17">
    <source>
        <dbReference type="PROSITE" id="PS51998"/>
    </source>
</evidence>
<organism evidence="18 19">
    <name type="scientific">Entomortierella parvispora</name>
    <dbReference type="NCBI Taxonomy" id="205924"/>
    <lineage>
        <taxon>Eukaryota</taxon>
        <taxon>Fungi</taxon>
        <taxon>Fungi incertae sedis</taxon>
        <taxon>Mucoromycota</taxon>
        <taxon>Mortierellomycotina</taxon>
        <taxon>Mortierellomycetes</taxon>
        <taxon>Mortierellales</taxon>
        <taxon>Mortierellaceae</taxon>
        <taxon>Entomortierella</taxon>
    </lineage>
</organism>
<feature type="compositionally biased region" description="Polar residues" evidence="13">
    <location>
        <begin position="1874"/>
        <end position="1888"/>
    </location>
</feature>
<dbReference type="SUPFAM" id="SSF53448">
    <property type="entry name" value="Nucleotide-diphospho-sugar transferases"/>
    <property type="match status" value="1"/>
</dbReference>
<dbReference type="InterPro" id="IPR027417">
    <property type="entry name" value="P-loop_NTPase"/>
</dbReference>
<dbReference type="GO" id="GO:0003779">
    <property type="term" value="F:actin binding"/>
    <property type="evidence" value="ECO:0007669"/>
    <property type="project" value="UniProtKB-KW"/>
</dbReference>
<protein>
    <recommendedName>
        <fullName evidence="2">chitin synthase</fullName>
        <ecNumber evidence="2">2.4.1.16</ecNumber>
    </recommendedName>
</protein>
<dbReference type="Pfam" id="PF08766">
    <property type="entry name" value="DEK_C"/>
    <property type="match status" value="1"/>
</dbReference>
<evidence type="ECO:0000256" key="14">
    <source>
        <dbReference type="SAM" id="Phobius"/>
    </source>
</evidence>
<feature type="domain" description="Cytochrome b5 heme-binding" evidence="15">
    <location>
        <begin position="999"/>
        <end position="1062"/>
    </location>
</feature>
<evidence type="ECO:0000313" key="19">
    <source>
        <dbReference type="Proteomes" id="UP000827284"/>
    </source>
</evidence>
<dbReference type="Gene3D" id="1.10.10.60">
    <property type="entry name" value="Homeodomain-like"/>
    <property type="match status" value="1"/>
</dbReference>
<dbReference type="GO" id="GO:0005886">
    <property type="term" value="C:plasma membrane"/>
    <property type="evidence" value="ECO:0007669"/>
    <property type="project" value="UniProtKB-SubCell"/>
</dbReference>
<keyword evidence="3" id="KW-1003">Cell membrane</keyword>
<dbReference type="Gene3D" id="1.10.10.820">
    <property type="match status" value="1"/>
</dbReference>
<dbReference type="PROSITE" id="PS51456">
    <property type="entry name" value="MYOSIN_MOTOR"/>
    <property type="match status" value="1"/>
</dbReference>
<dbReference type="GO" id="GO:0030428">
    <property type="term" value="C:cell septum"/>
    <property type="evidence" value="ECO:0007669"/>
    <property type="project" value="TreeGrafter"/>
</dbReference>
<evidence type="ECO:0000256" key="5">
    <source>
        <dbReference type="ARBA" id="ARBA00022679"/>
    </source>
</evidence>
<dbReference type="SMART" id="SM01117">
    <property type="entry name" value="Cyt-b5"/>
    <property type="match status" value="2"/>
</dbReference>
<reference evidence="18" key="1">
    <citation type="submission" date="2021-11" db="EMBL/GenBank/DDBJ databases">
        <authorList>
            <person name="Herlambang A."/>
            <person name="Guo Y."/>
            <person name="Takashima Y."/>
            <person name="Nishizawa T."/>
        </authorList>
    </citation>
    <scope>NUCLEOTIDE SEQUENCE</scope>
    <source>
        <strain evidence="18">E1425</strain>
    </source>
</reference>
<evidence type="ECO:0000256" key="10">
    <source>
        <dbReference type="ARBA" id="ARBA00023175"/>
    </source>
</evidence>
<gene>
    <name evidence="18" type="ORF">EMPS_07445</name>
</gene>
<evidence type="ECO:0000256" key="9">
    <source>
        <dbReference type="ARBA" id="ARBA00023136"/>
    </source>
</evidence>
<dbReference type="CDD" id="cd04190">
    <property type="entry name" value="Chitin_synth_C"/>
    <property type="match status" value="1"/>
</dbReference>
<keyword evidence="11" id="KW-0325">Glycoprotein</keyword>
<dbReference type="InterPro" id="IPR014876">
    <property type="entry name" value="DEK_C"/>
</dbReference>
<feature type="transmembrane region" description="Helical" evidence="14">
    <location>
        <begin position="1632"/>
        <end position="1653"/>
    </location>
</feature>
<dbReference type="Proteomes" id="UP000827284">
    <property type="component" value="Unassembled WGS sequence"/>
</dbReference>
<dbReference type="GO" id="GO:0006031">
    <property type="term" value="P:chitin biosynthetic process"/>
    <property type="evidence" value="ECO:0007669"/>
    <property type="project" value="TreeGrafter"/>
</dbReference>
<dbReference type="GO" id="GO:0016459">
    <property type="term" value="C:myosin complex"/>
    <property type="evidence" value="ECO:0007669"/>
    <property type="project" value="UniProtKB-KW"/>
</dbReference>
<evidence type="ECO:0000256" key="7">
    <source>
        <dbReference type="ARBA" id="ARBA00022989"/>
    </source>
</evidence>
<comment type="caution">
    <text evidence="18">The sequence shown here is derived from an EMBL/GenBank/DDBJ whole genome shotgun (WGS) entry which is preliminary data.</text>
</comment>
<evidence type="ECO:0000256" key="6">
    <source>
        <dbReference type="ARBA" id="ARBA00022692"/>
    </source>
</evidence>
<dbReference type="InterPro" id="IPR001609">
    <property type="entry name" value="Myosin_head_motor_dom-like"/>
</dbReference>
<evidence type="ECO:0000256" key="12">
    <source>
        <dbReference type="PROSITE-ProRule" id="PRU00782"/>
    </source>
</evidence>
<dbReference type="GO" id="GO:0005524">
    <property type="term" value="F:ATP binding"/>
    <property type="evidence" value="ECO:0007669"/>
    <property type="project" value="UniProtKB-UniRule"/>
</dbReference>
<keyword evidence="7 14" id="KW-1133">Transmembrane helix</keyword>
<dbReference type="Pfam" id="PF00063">
    <property type="entry name" value="Myosin_head"/>
    <property type="match status" value="1"/>
</dbReference>
<evidence type="ECO:0000256" key="13">
    <source>
        <dbReference type="SAM" id="MobiDB-lite"/>
    </source>
</evidence>
<dbReference type="Gene3D" id="3.10.120.10">
    <property type="entry name" value="Cytochrome b5-like heme/steroid binding domain"/>
    <property type="match status" value="2"/>
</dbReference>
<dbReference type="PRINTS" id="PR00193">
    <property type="entry name" value="MYOSINHEAVY"/>
</dbReference>
<comment type="caution">
    <text evidence="12">Lacks conserved residue(s) required for the propagation of feature annotation.</text>
</comment>
<evidence type="ECO:0000259" key="15">
    <source>
        <dbReference type="PROSITE" id="PS50255"/>
    </source>
</evidence>
<dbReference type="Gene3D" id="1.20.120.720">
    <property type="entry name" value="Myosin VI head, motor domain, U50 subdomain"/>
    <property type="match status" value="1"/>
</dbReference>
<dbReference type="InterPro" id="IPR001199">
    <property type="entry name" value="Cyt_B5-like_heme/steroid-bd"/>
</dbReference>
<dbReference type="GO" id="GO:0031505">
    <property type="term" value="P:fungal-type cell wall organization"/>
    <property type="evidence" value="ECO:0007669"/>
    <property type="project" value="TreeGrafter"/>
</dbReference>
<feature type="domain" description="DEK-C" evidence="17">
    <location>
        <begin position="2031"/>
        <end position="2086"/>
    </location>
</feature>
<feature type="region of interest" description="Disordered" evidence="13">
    <location>
        <begin position="84"/>
        <end position="103"/>
    </location>
</feature>
<keyword evidence="10 12" id="KW-0505">Motor protein</keyword>
<dbReference type="SUPFAM" id="SSF109715">
    <property type="entry name" value="DEK C-terminal domain"/>
    <property type="match status" value="1"/>
</dbReference>
<dbReference type="Gene3D" id="3.40.850.10">
    <property type="entry name" value="Kinesin motor domain"/>
    <property type="match status" value="1"/>
</dbReference>
<evidence type="ECO:0000256" key="4">
    <source>
        <dbReference type="ARBA" id="ARBA00022676"/>
    </source>
</evidence>
<comment type="similarity">
    <text evidence="12">Belongs to the TRAFAC class myosin-kinesin ATPase superfamily. Myosin family.</text>
</comment>
<dbReference type="Pfam" id="PF00173">
    <property type="entry name" value="Cyt-b5"/>
    <property type="match status" value="1"/>
</dbReference>
<keyword evidence="6 14" id="KW-0812">Transmembrane</keyword>
<dbReference type="SUPFAM" id="SSF55856">
    <property type="entry name" value="Cytochrome b5-like heme/steroid binding domain"/>
    <property type="match status" value="1"/>
</dbReference>
<keyword evidence="12" id="KW-0547">Nucleotide-binding</keyword>
<keyword evidence="12" id="KW-0067">ATP-binding</keyword>
<accession>A0A9P3HED3</accession>
<dbReference type="EC" id="2.4.1.16" evidence="2"/>
<dbReference type="GO" id="GO:0003774">
    <property type="term" value="F:cytoskeletal motor activity"/>
    <property type="evidence" value="ECO:0007669"/>
    <property type="project" value="UniProtKB-UniRule"/>
</dbReference>
<feature type="compositionally biased region" description="Polar residues" evidence="13">
    <location>
        <begin position="1929"/>
        <end position="1942"/>
    </location>
</feature>
<dbReference type="SMART" id="SM00242">
    <property type="entry name" value="MYSc"/>
    <property type="match status" value="1"/>
</dbReference>
<dbReference type="PROSITE" id="PS51998">
    <property type="entry name" value="DEK_C"/>
    <property type="match status" value="1"/>
</dbReference>
<comment type="subcellular location">
    <subcellularLocation>
        <location evidence="1">Cell membrane</location>
        <topology evidence="1">Multi-pass membrane protein</topology>
    </subcellularLocation>
</comment>
<keyword evidence="5" id="KW-0808">Transferase</keyword>
<dbReference type="Gene3D" id="1.20.58.530">
    <property type="match status" value="1"/>
</dbReference>
<dbReference type="EMBL" id="BQFW01000010">
    <property type="protein sequence ID" value="GJJ75087.1"/>
    <property type="molecule type" value="Genomic_DNA"/>
</dbReference>
<keyword evidence="12" id="KW-0009">Actin-binding</keyword>
<dbReference type="InterPro" id="IPR036400">
    <property type="entry name" value="Cyt_B5-like_heme/steroid_sf"/>
</dbReference>
<dbReference type="Pfam" id="PF03142">
    <property type="entry name" value="Chitin_synth_2"/>
    <property type="match status" value="1"/>
</dbReference>
<feature type="region of interest" description="Disordered" evidence="13">
    <location>
        <begin position="864"/>
        <end position="890"/>
    </location>
</feature>
<name>A0A9P3HED3_9FUNG</name>
<sequence>MLPPQDLLALAREGSSSSESVQDSESLSQDALFSALTRRHHLGLPYTRVGTSTLIAVNPNHALNIYTEANGQLYVDLALTQQQQQQQAQTPSSQRPGATAAATSSLEPHIFELATTMHFHMKRTELDQGVVLSGVAGSGKTTSQRHLVQQLIRLGTKANQESKIAAQIRASRDILEAFGNCLSEHGPNASRHSLYLELQYKAKGRLFGAKLLPFMLSQDLVTDAPSHLGSYQVFYAMFRDASGEDRKRLRLGNNISEFRYLPYHPHKDQANATGNLTPAFAAMGFKPKAISQIWQLLAAILHLGRIDFVDSTLDPTVMATVPRQRHIFEHVADLLGVEEDALQQALSYKRKMIAGDMCTVILDSEAAKKQCDSLARGLYSLVFTFLVEAMNKQMCRRQEDQVSFIGILDMPGFDTHSPTGFENFCTNFCNEALQGFLQQKTFVEDPQAMSGDGLLVTEPKLDERSQASMDLLCGMDTLTDASPRGLVKFLHEATLKASKESSDAESSSMLPGMNRAFQSNSSYISGSAYASSFGIKHYGGDVQYNLASFFIRNQDMLSPDFISLFQTSHNPFMLQMLESNPSLVMESHPRSKETIVKAQLSTMPLRQPSVRKSKLTQVQARRKGRSNNAVSTVIKQLHSTLRDICTSLDGTQLYQVVHIRPNNRMSEGLIECDPVFVRSQIESFRLSTLVQSKVKADYCVSFDHASFLQRYKVLFERRGLSYDKTAPDAEQCKALATLLHWNMPKDGSIGHSYVWISFSAWSILEDECISIEKTEGGSVGFEADPEEQRQFSSFVTPPVNESMAYKAPMTGDDSNVSTQLLTAYRPRAESDASDKSDASRASHAYPNTAESGFVGYNPTYNPGYQAYGRDSDSPVSDNKTIDTPGLDNESSQMMFRGYDRTDGDLKRKPTLALNRTKADESVQPPKAKTKTRRAWVAFVWMNTFWIPSVFLSFCGRMKRPDVQMAWREKVTLCLIVFWLSAMVIFFIIGLPKVMCPDFDLMYNPTEVSYHQDPTDFWVSVYGNVYDITKFAKTDHSGSNSGTYPSSPSYMAYTAGQDLTSQFPVDLRWACPALVTTPVLMIPEAPYQQMYMPTHGPSPRNTDKNLPWYSDSTYYADTILPKLNTMKKGIVAIEVDVFQNQSGSNMWAQIDGKIYDLTTYVVNTNPPPGFIPDPSFTAFLDKNVVDLFTNNYGTDITKQFKQLSKQVQSDTLTCLNRAFYVGVLDERNSVKCQFGNWVLVAASALMGGVILIKFLAALQLTSKREPIDYDKFVICQVPCYTEGEESLRKTLNSLAALQYDDKRKLLMVIADGMIVGSGNDYPTPKIVLDVLGWQPTEGVDVEPVAYKALGIGGQQLNQCKVYSGLYEFEGHMVPYLVVAKVGMPNETAKPGNRGKRDSQLILMNFLNSIHTGKKMCPLELEMYHHMKHIIGVHPNLYEYILQVDADTEVMPDSLNRLVACMVADSKVIGLCGETQVANEDRSFTTMIQVYEYYISHHLAKSFESLFGSVTCLPGCFSMYRILTVAGKPLIISNKIVHDYSHNDVDTLHKKNLLHLGEDRYLTTLMMKYFPNFKLKFTPDATCKTVAPDRWRVLLSQRRRWINSTIHNLGELMVLSELCGFCCFSMRFIVLIDLLGTLILPASFVYLVYLIIVVATHVQPLPIVAVAILAAVYGLQALIFILKGAWQHIGWMIIYIIAMPFFSVFIPLYSFWHFDDFSWGNTRQVVGADGKKMVMAAEAQTRFDPNSIPLKSLEAYEAERLMMMNNGSVTGGGYYMDGNGSVVGSNYQDETGSVMGRYDHAGMIAGGGAYQSNQYTKLDSLYGRSGTPSPLPHHYDGGSVIGGDNNKSVYSGYGGGGGFGEEVLHDYYRDSNAIQLNNPSHSRVPSQIPTNFLPGSAGGRPRSTSPLPPASGGNESPFVSYGGGPFMDPQNRVQQRGSMMSSASHQPGMIELNQFSQATMGLGMTLGTPLLNPSQLPQQQYNPQLEQQLIQQQQFLQQSSAATSSPVIGPMIFTPSSSPLPVIQSGLAGSDSAVTDADIQAHIRRLLTGVDLMTVTKKKIRTQLEGILGTDLSSRRDFISRAIDAELQILQQQRPQQQQSQPPLM</sequence>
<dbReference type="InterPro" id="IPR036961">
    <property type="entry name" value="Kinesin_motor_dom_sf"/>
</dbReference>
<evidence type="ECO:0000256" key="11">
    <source>
        <dbReference type="ARBA" id="ARBA00023180"/>
    </source>
</evidence>
<dbReference type="PROSITE" id="PS50255">
    <property type="entry name" value="CYTOCHROME_B5_2"/>
    <property type="match status" value="1"/>
</dbReference>
<keyword evidence="8 12" id="KW-0518">Myosin</keyword>
<evidence type="ECO:0000256" key="2">
    <source>
        <dbReference type="ARBA" id="ARBA00012543"/>
    </source>
</evidence>
<dbReference type="SUPFAM" id="SSF52540">
    <property type="entry name" value="P-loop containing nucleoside triphosphate hydrolases"/>
    <property type="match status" value="1"/>
</dbReference>
<feature type="binding site" evidence="12">
    <location>
        <begin position="134"/>
        <end position="141"/>
    </location>
    <ligand>
        <name>ATP</name>
        <dbReference type="ChEBI" id="CHEBI:30616"/>
    </ligand>
</feature>
<dbReference type="GO" id="GO:0004100">
    <property type="term" value="F:chitin synthase activity"/>
    <property type="evidence" value="ECO:0007669"/>
    <property type="project" value="UniProtKB-EC"/>
</dbReference>
<dbReference type="InterPro" id="IPR029044">
    <property type="entry name" value="Nucleotide-diphossugar_trans"/>
</dbReference>
<dbReference type="InterPro" id="IPR004835">
    <property type="entry name" value="Chitin_synth"/>
</dbReference>
<feature type="region of interest" description="Disordered" evidence="13">
    <location>
        <begin position="1874"/>
        <end position="1942"/>
    </location>
</feature>
<keyword evidence="19" id="KW-1185">Reference proteome</keyword>
<reference evidence="18" key="2">
    <citation type="journal article" date="2022" name="Microbiol. Resour. Announc.">
        <title>Whole-Genome Sequence of Entomortierella parvispora E1425, a Mucoromycotan Fungus Associated with Burkholderiaceae-Related Endosymbiotic Bacteria.</title>
        <authorList>
            <person name="Herlambang A."/>
            <person name="Guo Y."/>
            <person name="Takashima Y."/>
            <person name="Narisawa K."/>
            <person name="Ohta H."/>
            <person name="Nishizawa T."/>
        </authorList>
    </citation>
    <scope>NUCLEOTIDE SEQUENCE</scope>
    <source>
        <strain evidence="18">E1425</strain>
    </source>
</reference>
<evidence type="ECO:0000256" key="3">
    <source>
        <dbReference type="ARBA" id="ARBA00022475"/>
    </source>
</evidence>
<feature type="transmembrane region" description="Helical" evidence="14">
    <location>
        <begin position="1233"/>
        <end position="1255"/>
    </location>
</feature>
<keyword evidence="4" id="KW-0328">Glycosyltransferase</keyword>